<dbReference type="EMBL" id="VDCI01000001">
    <property type="protein sequence ID" value="TNJ37647.1"/>
    <property type="molecule type" value="Genomic_DNA"/>
</dbReference>
<comment type="caution">
    <text evidence="2">The sequence shown here is derived from an EMBL/GenBank/DDBJ whole genome shotgun (WGS) entry which is preliminary data.</text>
</comment>
<gene>
    <name evidence="2" type="primary">soxZ</name>
    <name evidence="2" type="ORF">FGF68_00220</name>
</gene>
<keyword evidence="3" id="KW-1185">Reference proteome</keyword>
<dbReference type="InterPro" id="IPR013783">
    <property type="entry name" value="Ig-like_fold"/>
</dbReference>
<dbReference type="NCBIfam" id="TIGR04490">
    <property type="entry name" value="SoxZ_true"/>
    <property type="match status" value="1"/>
</dbReference>
<sequence>MMSLLRIVAVEDQGVVSAKVIIPHPNESGMRRDEGGNIVPAHFVQEAEVKLNGDSLFEMQLGPSVSRNPFLQYRFKGKMGDKMSVMCKDNHGVVFTGEALVK</sequence>
<feature type="domain" description="Sulphur oxidation protein SoxZ" evidence="1">
    <location>
        <begin position="10"/>
        <end position="98"/>
    </location>
</feature>
<dbReference type="InterPro" id="IPR030995">
    <property type="entry name" value="SoxZ"/>
</dbReference>
<evidence type="ECO:0000259" key="1">
    <source>
        <dbReference type="Pfam" id="PF08770"/>
    </source>
</evidence>
<dbReference type="Proteomes" id="UP000309544">
    <property type="component" value="Unassembled WGS sequence"/>
</dbReference>
<dbReference type="Gene3D" id="2.60.40.10">
    <property type="entry name" value="Immunoglobulins"/>
    <property type="match status" value="1"/>
</dbReference>
<dbReference type="SUPFAM" id="SSF81296">
    <property type="entry name" value="E set domains"/>
    <property type="match status" value="1"/>
</dbReference>
<evidence type="ECO:0000313" key="3">
    <source>
        <dbReference type="Proteomes" id="UP000309544"/>
    </source>
</evidence>
<dbReference type="InterPro" id="IPR014880">
    <property type="entry name" value="SoxZ_dom"/>
</dbReference>
<name>A0A5C4S3B7_PROVB</name>
<proteinExistence type="predicted"/>
<reference evidence="2 3" key="1">
    <citation type="submission" date="2019-05" db="EMBL/GenBank/DDBJ databases">
        <title>Draft Whole-Genome sequence of the green sulfur bacterium Prosthecochloris vibrioformis DSM 260.</title>
        <authorList>
            <person name="Meyer T.E."/>
            <person name="Kyndt J.A."/>
        </authorList>
    </citation>
    <scope>NUCLEOTIDE SEQUENCE [LARGE SCALE GENOMIC DNA]</scope>
    <source>
        <strain evidence="2 3">DSM 260</strain>
    </source>
</reference>
<accession>A0A5C4S3B7</accession>
<evidence type="ECO:0000313" key="2">
    <source>
        <dbReference type="EMBL" id="TNJ37647.1"/>
    </source>
</evidence>
<protein>
    <submittedName>
        <fullName evidence="2">Thiosulfate oxidation carrier complex protein SoxZ</fullName>
    </submittedName>
</protein>
<dbReference type="AlphaFoldDB" id="A0A5C4S3B7"/>
<dbReference type="InterPro" id="IPR014756">
    <property type="entry name" value="Ig_E-set"/>
</dbReference>
<organism evidence="2 3">
    <name type="scientific">Prosthecochloris vibrioformis</name>
    <name type="common">Chlorobium vibrioforme</name>
    <dbReference type="NCBI Taxonomy" id="1098"/>
    <lineage>
        <taxon>Bacteria</taxon>
        <taxon>Pseudomonadati</taxon>
        <taxon>Chlorobiota</taxon>
        <taxon>Chlorobiia</taxon>
        <taxon>Chlorobiales</taxon>
        <taxon>Chlorobiaceae</taxon>
        <taxon>Prosthecochloris</taxon>
    </lineage>
</organism>
<dbReference type="Pfam" id="PF08770">
    <property type="entry name" value="SoxZ"/>
    <property type="match status" value="1"/>
</dbReference>